<feature type="compositionally biased region" description="Low complexity" evidence="1">
    <location>
        <begin position="187"/>
        <end position="198"/>
    </location>
</feature>
<feature type="region of interest" description="Disordered" evidence="1">
    <location>
        <begin position="41"/>
        <end position="198"/>
    </location>
</feature>
<evidence type="ECO:0000256" key="1">
    <source>
        <dbReference type="SAM" id="MobiDB-lite"/>
    </source>
</evidence>
<sequence>MRGRRRGGIRRGALRGVQRVRLPRLPRLLRVRAPRGLAGVPAVQDPLQAPQRVPAGGGRRGGGRRGRPGGRVRPAGWRRPRGRPAVRRRVHAAGAHELRPRRRRAPLQRRPQCAAPHQRPDGRRHPAGAARAGAVLHSQRRRREEDPPAPLRRSEHSSATEIHGPVQGSGRLRLRERGLEGEDGGLEAEAGAPAAAQE</sequence>
<feature type="compositionally biased region" description="Basic and acidic residues" evidence="1">
    <location>
        <begin position="142"/>
        <end position="158"/>
    </location>
</feature>
<feature type="compositionally biased region" description="Basic residues" evidence="1">
    <location>
        <begin position="61"/>
        <end position="91"/>
    </location>
</feature>
<proteinExistence type="predicted"/>
<organism evidence="2">
    <name type="scientific">Arundo donax</name>
    <name type="common">Giant reed</name>
    <name type="synonym">Donax arundinaceus</name>
    <dbReference type="NCBI Taxonomy" id="35708"/>
    <lineage>
        <taxon>Eukaryota</taxon>
        <taxon>Viridiplantae</taxon>
        <taxon>Streptophyta</taxon>
        <taxon>Embryophyta</taxon>
        <taxon>Tracheophyta</taxon>
        <taxon>Spermatophyta</taxon>
        <taxon>Magnoliopsida</taxon>
        <taxon>Liliopsida</taxon>
        <taxon>Poales</taxon>
        <taxon>Poaceae</taxon>
        <taxon>PACMAD clade</taxon>
        <taxon>Arundinoideae</taxon>
        <taxon>Arundineae</taxon>
        <taxon>Arundo</taxon>
    </lineage>
</organism>
<protein>
    <submittedName>
        <fullName evidence="2">Cesa8</fullName>
    </submittedName>
</protein>
<accession>A0A0A9E107</accession>
<evidence type="ECO:0000313" key="2">
    <source>
        <dbReference type="EMBL" id="JAD94499.1"/>
    </source>
</evidence>
<dbReference type="AlphaFoldDB" id="A0A0A9E107"/>
<name>A0A0A9E107_ARUDO</name>
<dbReference type="EMBL" id="GBRH01203396">
    <property type="protein sequence ID" value="JAD94499.1"/>
    <property type="molecule type" value="Transcribed_RNA"/>
</dbReference>
<reference evidence="2" key="2">
    <citation type="journal article" date="2015" name="Data Brief">
        <title>Shoot transcriptome of the giant reed, Arundo donax.</title>
        <authorList>
            <person name="Barrero R.A."/>
            <person name="Guerrero F.D."/>
            <person name="Moolhuijzen P."/>
            <person name="Goolsby J.A."/>
            <person name="Tidwell J."/>
            <person name="Bellgard S.E."/>
            <person name="Bellgard M.I."/>
        </authorList>
    </citation>
    <scope>NUCLEOTIDE SEQUENCE</scope>
    <source>
        <tissue evidence="2">Shoot tissue taken approximately 20 cm above the soil surface</tissue>
    </source>
</reference>
<reference evidence="2" key="1">
    <citation type="submission" date="2014-09" db="EMBL/GenBank/DDBJ databases">
        <authorList>
            <person name="Magalhaes I.L.F."/>
            <person name="Oliveira U."/>
            <person name="Santos F.R."/>
            <person name="Vidigal T.H.D.A."/>
            <person name="Brescovit A.D."/>
            <person name="Santos A.J."/>
        </authorList>
    </citation>
    <scope>NUCLEOTIDE SEQUENCE</scope>
    <source>
        <tissue evidence="2">Shoot tissue taken approximately 20 cm above the soil surface</tissue>
    </source>
</reference>